<protein>
    <submittedName>
        <fullName evidence="2">Uncharacterized protein</fullName>
    </submittedName>
</protein>
<name>A0A550CQQ3_9AGAR</name>
<keyword evidence="3" id="KW-1185">Reference proteome</keyword>
<dbReference type="Proteomes" id="UP000320762">
    <property type="component" value="Unassembled WGS sequence"/>
</dbReference>
<feature type="region of interest" description="Disordered" evidence="1">
    <location>
        <begin position="71"/>
        <end position="108"/>
    </location>
</feature>
<organism evidence="2 3">
    <name type="scientific">Schizophyllum amplum</name>
    <dbReference type="NCBI Taxonomy" id="97359"/>
    <lineage>
        <taxon>Eukaryota</taxon>
        <taxon>Fungi</taxon>
        <taxon>Dikarya</taxon>
        <taxon>Basidiomycota</taxon>
        <taxon>Agaricomycotina</taxon>
        <taxon>Agaricomycetes</taxon>
        <taxon>Agaricomycetidae</taxon>
        <taxon>Agaricales</taxon>
        <taxon>Schizophyllaceae</taxon>
        <taxon>Schizophyllum</taxon>
    </lineage>
</organism>
<reference evidence="2 3" key="1">
    <citation type="journal article" date="2019" name="New Phytol.">
        <title>Comparative genomics reveals unique wood-decay strategies and fruiting body development in the Schizophyllaceae.</title>
        <authorList>
            <person name="Almasi E."/>
            <person name="Sahu N."/>
            <person name="Krizsan K."/>
            <person name="Balint B."/>
            <person name="Kovacs G.M."/>
            <person name="Kiss B."/>
            <person name="Cseklye J."/>
            <person name="Drula E."/>
            <person name="Henrissat B."/>
            <person name="Nagy I."/>
            <person name="Chovatia M."/>
            <person name="Adam C."/>
            <person name="LaButti K."/>
            <person name="Lipzen A."/>
            <person name="Riley R."/>
            <person name="Grigoriev I.V."/>
            <person name="Nagy L.G."/>
        </authorList>
    </citation>
    <scope>NUCLEOTIDE SEQUENCE [LARGE SCALE GENOMIC DNA]</scope>
    <source>
        <strain evidence="2 3">NL-1724</strain>
    </source>
</reference>
<evidence type="ECO:0000256" key="1">
    <source>
        <dbReference type="SAM" id="MobiDB-lite"/>
    </source>
</evidence>
<evidence type="ECO:0000313" key="3">
    <source>
        <dbReference type="Proteomes" id="UP000320762"/>
    </source>
</evidence>
<accession>A0A550CQQ3</accession>
<sequence>MQDDTDKIHRGVWAGDRFDIVHAGVFERERDAEAMQGLPPWLDVSDEVLAEVETAWVSNDYVVRKAEVVLQDAGNDSADDANDGTASDGGGDEDKGDRKDGADGASEL</sequence>
<gene>
    <name evidence="2" type="ORF">BD626DRAFT_484757</name>
</gene>
<feature type="compositionally biased region" description="Basic and acidic residues" evidence="1">
    <location>
        <begin position="92"/>
        <end position="102"/>
    </location>
</feature>
<dbReference type="EMBL" id="VDMD01000003">
    <property type="protein sequence ID" value="TRM67104.1"/>
    <property type="molecule type" value="Genomic_DNA"/>
</dbReference>
<evidence type="ECO:0000313" key="2">
    <source>
        <dbReference type="EMBL" id="TRM67104.1"/>
    </source>
</evidence>
<proteinExistence type="predicted"/>
<dbReference type="AlphaFoldDB" id="A0A550CQQ3"/>
<dbReference type="OrthoDB" id="2588098at2759"/>
<comment type="caution">
    <text evidence="2">The sequence shown here is derived from an EMBL/GenBank/DDBJ whole genome shotgun (WGS) entry which is preliminary data.</text>
</comment>